<keyword evidence="8" id="KW-0479">Metal-binding</keyword>
<evidence type="ECO:0000256" key="9">
    <source>
        <dbReference type="ARBA" id="ARBA00022771"/>
    </source>
</evidence>
<gene>
    <name evidence="19" type="ORF">UV8b_03645</name>
</gene>
<evidence type="ECO:0000256" key="10">
    <source>
        <dbReference type="ARBA" id="ARBA00022786"/>
    </source>
</evidence>
<keyword evidence="13 17" id="KW-1133">Transmembrane helix</keyword>
<sequence length="843" mass="93151">MPKMRVGWYAGVSTALAGAVIISAFQQRANFYSAMVYLAQSNFCLLVLVNFTLLLYSSFVYGLTKLCYGTLRAVEVEQLTERAWFAITETCLAMTIFREEIGAWFLVMFTTLVTGKVWGWIGDGRVEFLEQQPPANPRLFHLRLSVSLALSFIYDVWILKYTIDTVIRQARPNMMVMFLFEFAVLATCSWRTAARYVLSITEQSIVSVQTRQRLAERRLELSRRREAMVRARDQAAASGHEHNSHQEPIPDEEEDIDEMDIEVPGWAAKGEWVLWLDLVTDMIKLGIYVAFFCMLLRFYGLPIHIMRDLFMTSRDFIKRLNALLRYRRAIREMSKYPDATVVELSQENTCIICREEMRLWDPANQPSAINRARPKKLPCGHVLHLGCLKSWLERQQVCPTCRSPVAINRAGSGVNRPAGQRFQLDNVAQVPDRHQQPAFNNNGLNGGQPLNNNNNNNGQPAPPRGGGARVFNIGPLRLAFGANAQQAREIVQRIGGGQDERNQTQGPTSTPNQNQPQAGDNVQQIGNLLAQTENLIRREVESLQASQQEVQVAHLLMTELQRLRQRRPQQDPSLRSQPAVLPMVNGMVNITLPPAQHFHHLAQGHTHTALASPGHGIPSFGSPFVVRHGPVPNGSAIPAGSPELPHGVTLPPGWSLIPLQRLNGSQTQQPQPQQSMHPAETSASGELDNPQHAAMDFEPTSVNAMPEDDDRIAGTNVSGDGAVRSILENVATNVSNTTGVAPTATPMAAPRPIPPNYEVPSQLLAHQSQHDVPESHVRSSDHLEPTEEQQKSEQLATAGSGSGGGDLVSGDAAQASNELSQDVGGKGKGRAATVEDSYEEDEN</sequence>
<evidence type="ECO:0000256" key="4">
    <source>
        <dbReference type="ARBA" id="ARBA00010089"/>
    </source>
</evidence>
<proteinExistence type="inferred from homology"/>
<evidence type="ECO:0000256" key="14">
    <source>
        <dbReference type="ARBA" id="ARBA00023136"/>
    </source>
</evidence>
<evidence type="ECO:0000256" key="12">
    <source>
        <dbReference type="ARBA" id="ARBA00022833"/>
    </source>
</evidence>
<feature type="domain" description="RING-type" evidence="18">
    <location>
        <begin position="350"/>
        <end position="402"/>
    </location>
</feature>
<evidence type="ECO:0000256" key="6">
    <source>
        <dbReference type="ARBA" id="ARBA00022679"/>
    </source>
</evidence>
<keyword evidence="14 17" id="KW-0472">Membrane</keyword>
<dbReference type="EMBL" id="CP072755">
    <property type="protein sequence ID" value="QUC19404.1"/>
    <property type="molecule type" value="Genomic_DNA"/>
</dbReference>
<name>A0A8E5HQ01_USTVR</name>
<dbReference type="SMART" id="SM00184">
    <property type="entry name" value="RING"/>
    <property type="match status" value="1"/>
</dbReference>
<evidence type="ECO:0000259" key="18">
    <source>
        <dbReference type="PROSITE" id="PS50089"/>
    </source>
</evidence>
<dbReference type="GO" id="GO:0016567">
    <property type="term" value="P:protein ubiquitination"/>
    <property type="evidence" value="ECO:0007669"/>
    <property type="project" value="UniProtKB-UniPathway"/>
</dbReference>
<keyword evidence="6" id="KW-0808">Transferase</keyword>
<keyword evidence="11" id="KW-0256">Endoplasmic reticulum</keyword>
<comment type="similarity">
    <text evidence="4">Belongs to the HRD1 family.</text>
</comment>
<dbReference type="GeneID" id="66064423"/>
<evidence type="ECO:0000256" key="5">
    <source>
        <dbReference type="ARBA" id="ARBA00012483"/>
    </source>
</evidence>
<comment type="catalytic activity">
    <reaction evidence="1">
        <text>S-ubiquitinyl-[E2 ubiquitin-conjugating enzyme]-L-cysteine + [acceptor protein]-L-lysine = [E2 ubiquitin-conjugating enzyme]-L-cysteine + N(6)-ubiquitinyl-[acceptor protein]-L-lysine.</text>
        <dbReference type="EC" id="2.3.2.27"/>
    </reaction>
</comment>
<dbReference type="InterPro" id="IPR057992">
    <property type="entry name" value="TPR_SYVN1_N"/>
</dbReference>
<evidence type="ECO:0000256" key="13">
    <source>
        <dbReference type="ARBA" id="ARBA00022989"/>
    </source>
</evidence>
<dbReference type="PANTHER" id="PTHR22763:SF184">
    <property type="entry name" value="E3 UBIQUITIN-PROTEIN LIGASE SYNOVIOLIN"/>
    <property type="match status" value="1"/>
</dbReference>
<evidence type="ECO:0000256" key="8">
    <source>
        <dbReference type="ARBA" id="ARBA00022723"/>
    </source>
</evidence>
<dbReference type="KEGG" id="uvi:66064423"/>
<dbReference type="GO" id="GO:0061630">
    <property type="term" value="F:ubiquitin protein ligase activity"/>
    <property type="evidence" value="ECO:0007669"/>
    <property type="project" value="UniProtKB-EC"/>
</dbReference>
<feature type="compositionally biased region" description="Polar residues" evidence="16">
    <location>
        <begin position="503"/>
        <end position="520"/>
    </location>
</feature>
<keyword evidence="7 17" id="KW-0812">Transmembrane</keyword>
<evidence type="ECO:0000256" key="7">
    <source>
        <dbReference type="ARBA" id="ARBA00022692"/>
    </source>
</evidence>
<dbReference type="PROSITE" id="PS50089">
    <property type="entry name" value="ZF_RING_2"/>
    <property type="match status" value="1"/>
</dbReference>
<dbReference type="PANTHER" id="PTHR22763">
    <property type="entry name" value="RING ZINC FINGER PROTEIN"/>
    <property type="match status" value="1"/>
</dbReference>
<dbReference type="AlphaFoldDB" id="A0A8E5HQ01"/>
<feature type="compositionally biased region" description="Basic and acidic residues" evidence="16">
    <location>
        <begin position="234"/>
        <end position="245"/>
    </location>
</feature>
<evidence type="ECO:0000256" key="3">
    <source>
        <dbReference type="ARBA" id="ARBA00004906"/>
    </source>
</evidence>
<dbReference type="UniPathway" id="UPA00143"/>
<keyword evidence="10" id="KW-0833">Ubl conjugation pathway</keyword>
<feature type="region of interest" description="Disordered" evidence="16">
    <location>
        <begin position="664"/>
        <end position="693"/>
    </location>
</feature>
<evidence type="ECO:0000256" key="17">
    <source>
        <dbReference type="SAM" id="Phobius"/>
    </source>
</evidence>
<comment type="pathway">
    <text evidence="3">Protein modification; protein ubiquitination.</text>
</comment>
<evidence type="ECO:0000256" key="1">
    <source>
        <dbReference type="ARBA" id="ARBA00000900"/>
    </source>
</evidence>
<keyword evidence="9 15" id="KW-0863">Zinc-finger</keyword>
<organism evidence="19 20">
    <name type="scientific">Ustilaginoidea virens</name>
    <name type="common">Rice false smut fungus</name>
    <name type="synonym">Villosiclava virens</name>
    <dbReference type="NCBI Taxonomy" id="1159556"/>
    <lineage>
        <taxon>Eukaryota</taxon>
        <taxon>Fungi</taxon>
        <taxon>Dikarya</taxon>
        <taxon>Ascomycota</taxon>
        <taxon>Pezizomycotina</taxon>
        <taxon>Sordariomycetes</taxon>
        <taxon>Hypocreomycetidae</taxon>
        <taxon>Hypocreales</taxon>
        <taxon>Clavicipitaceae</taxon>
        <taxon>Ustilaginoidea</taxon>
    </lineage>
</organism>
<feature type="transmembrane region" description="Helical" evidence="17">
    <location>
        <begin position="101"/>
        <end position="121"/>
    </location>
</feature>
<feature type="transmembrane region" description="Helical" evidence="17">
    <location>
        <begin position="7"/>
        <end position="25"/>
    </location>
</feature>
<dbReference type="InterPro" id="IPR058051">
    <property type="entry name" value="Znf_RING_synoviolin"/>
</dbReference>
<feature type="transmembrane region" description="Helical" evidence="17">
    <location>
        <begin position="141"/>
        <end position="163"/>
    </location>
</feature>
<protein>
    <recommendedName>
        <fullName evidence="5">RING-type E3 ubiquitin transferase</fullName>
        <ecNumber evidence="5">2.3.2.27</ecNumber>
    </recommendedName>
</protein>
<dbReference type="GO" id="GO:0043161">
    <property type="term" value="P:proteasome-mediated ubiquitin-dependent protein catabolic process"/>
    <property type="evidence" value="ECO:0007669"/>
    <property type="project" value="TreeGrafter"/>
</dbReference>
<dbReference type="InterPro" id="IPR001841">
    <property type="entry name" value="Znf_RING"/>
</dbReference>
<feature type="transmembrane region" description="Helical" evidence="17">
    <location>
        <begin position="31"/>
        <end position="56"/>
    </location>
</feature>
<feature type="region of interest" description="Disordered" evidence="16">
    <location>
        <begin position="234"/>
        <end position="253"/>
    </location>
</feature>
<dbReference type="InterPro" id="IPR013083">
    <property type="entry name" value="Znf_RING/FYVE/PHD"/>
</dbReference>
<feature type="region of interest" description="Disordered" evidence="16">
    <location>
        <begin position="434"/>
        <end position="470"/>
    </location>
</feature>
<feature type="compositionally biased region" description="Low complexity" evidence="16">
    <location>
        <begin position="440"/>
        <end position="459"/>
    </location>
</feature>
<dbReference type="EC" id="2.3.2.27" evidence="5"/>
<feature type="transmembrane region" description="Helical" evidence="17">
    <location>
        <begin position="285"/>
        <end position="305"/>
    </location>
</feature>
<dbReference type="GO" id="GO:0005789">
    <property type="term" value="C:endoplasmic reticulum membrane"/>
    <property type="evidence" value="ECO:0007669"/>
    <property type="project" value="UniProtKB-SubCell"/>
</dbReference>
<evidence type="ECO:0000256" key="2">
    <source>
        <dbReference type="ARBA" id="ARBA00004477"/>
    </source>
</evidence>
<dbReference type="SUPFAM" id="SSF57850">
    <property type="entry name" value="RING/U-box"/>
    <property type="match status" value="1"/>
</dbReference>
<dbReference type="Proteomes" id="UP000027002">
    <property type="component" value="Chromosome 3"/>
</dbReference>
<feature type="compositionally biased region" description="Basic and acidic residues" evidence="16">
    <location>
        <begin position="768"/>
        <end position="791"/>
    </location>
</feature>
<dbReference type="GO" id="GO:0008270">
    <property type="term" value="F:zinc ion binding"/>
    <property type="evidence" value="ECO:0007669"/>
    <property type="project" value="UniProtKB-KW"/>
</dbReference>
<reference evidence="19" key="1">
    <citation type="submission" date="2020-03" db="EMBL/GenBank/DDBJ databases">
        <title>A mixture of massive structural variations and highly conserved coding sequences in Ustilaginoidea virens genome.</title>
        <authorList>
            <person name="Zhang K."/>
            <person name="Zhao Z."/>
            <person name="Zhang Z."/>
            <person name="Li Y."/>
            <person name="Hsiang T."/>
            <person name="Sun W."/>
        </authorList>
    </citation>
    <scope>NUCLEOTIDE SEQUENCE</scope>
    <source>
        <strain evidence="19">UV-8b</strain>
    </source>
</reference>
<dbReference type="Pfam" id="PF12678">
    <property type="entry name" value="zf-rbx1"/>
    <property type="match status" value="1"/>
</dbReference>
<accession>A0A8E5HQ01</accession>
<feature type="region of interest" description="Disordered" evidence="16">
    <location>
        <begin position="498"/>
        <end position="520"/>
    </location>
</feature>
<evidence type="ECO:0000256" key="11">
    <source>
        <dbReference type="ARBA" id="ARBA00022824"/>
    </source>
</evidence>
<comment type="subcellular location">
    <subcellularLocation>
        <location evidence="2">Endoplasmic reticulum membrane</location>
        <topology evidence="2">Multi-pass membrane protein</topology>
    </subcellularLocation>
</comment>
<dbReference type="Pfam" id="PF25563">
    <property type="entry name" value="TPR_SYVN1_N"/>
    <property type="match status" value="1"/>
</dbReference>
<dbReference type="RefSeq" id="XP_042997077.1">
    <property type="nucleotide sequence ID" value="XM_043141143.1"/>
</dbReference>
<dbReference type="InterPro" id="IPR024766">
    <property type="entry name" value="Znf_RING_H2"/>
</dbReference>
<keyword evidence="12" id="KW-0862">Zinc</keyword>
<evidence type="ECO:0000313" key="19">
    <source>
        <dbReference type="EMBL" id="QUC19404.1"/>
    </source>
</evidence>
<dbReference type="OrthoDB" id="7759664at2759"/>
<keyword evidence="20" id="KW-1185">Reference proteome</keyword>
<feature type="region of interest" description="Disordered" evidence="16">
    <location>
        <begin position="737"/>
        <end position="843"/>
    </location>
</feature>
<feature type="compositionally biased region" description="Low complexity" evidence="16">
    <location>
        <begin position="737"/>
        <end position="748"/>
    </location>
</feature>
<evidence type="ECO:0000256" key="16">
    <source>
        <dbReference type="SAM" id="MobiDB-lite"/>
    </source>
</evidence>
<dbReference type="Gene3D" id="3.30.40.10">
    <property type="entry name" value="Zinc/RING finger domain, C3HC4 (zinc finger)"/>
    <property type="match status" value="1"/>
</dbReference>
<evidence type="ECO:0000313" key="20">
    <source>
        <dbReference type="Proteomes" id="UP000027002"/>
    </source>
</evidence>
<evidence type="ECO:0000256" key="15">
    <source>
        <dbReference type="PROSITE-ProRule" id="PRU00175"/>
    </source>
</evidence>
<dbReference type="GO" id="GO:0036503">
    <property type="term" value="P:ERAD pathway"/>
    <property type="evidence" value="ECO:0007669"/>
    <property type="project" value="TreeGrafter"/>
</dbReference>
<dbReference type="CDD" id="cd16479">
    <property type="entry name" value="RING-H2_synoviolin"/>
    <property type="match status" value="1"/>
</dbReference>
<dbReference type="InterPro" id="IPR050731">
    <property type="entry name" value="HRD1_E3_ubiq-ligases"/>
</dbReference>